<gene>
    <name evidence="1" type="ORF">CTI12_AA202540</name>
</gene>
<dbReference type="EMBL" id="PKPP01001797">
    <property type="protein sequence ID" value="PWA79849.1"/>
    <property type="molecule type" value="Genomic_DNA"/>
</dbReference>
<name>A0A2U1P265_ARTAN</name>
<comment type="caution">
    <text evidence="1">The sequence shown here is derived from an EMBL/GenBank/DDBJ whole genome shotgun (WGS) entry which is preliminary data.</text>
</comment>
<protein>
    <submittedName>
        <fullName evidence="1">Uncharacterized protein</fullName>
    </submittedName>
</protein>
<keyword evidence="2" id="KW-1185">Reference proteome</keyword>
<organism evidence="1 2">
    <name type="scientific">Artemisia annua</name>
    <name type="common">Sweet wormwood</name>
    <dbReference type="NCBI Taxonomy" id="35608"/>
    <lineage>
        <taxon>Eukaryota</taxon>
        <taxon>Viridiplantae</taxon>
        <taxon>Streptophyta</taxon>
        <taxon>Embryophyta</taxon>
        <taxon>Tracheophyta</taxon>
        <taxon>Spermatophyta</taxon>
        <taxon>Magnoliopsida</taxon>
        <taxon>eudicotyledons</taxon>
        <taxon>Gunneridae</taxon>
        <taxon>Pentapetalae</taxon>
        <taxon>asterids</taxon>
        <taxon>campanulids</taxon>
        <taxon>Asterales</taxon>
        <taxon>Asteraceae</taxon>
        <taxon>Asteroideae</taxon>
        <taxon>Anthemideae</taxon>
        <taxon>Artemisiinae</taxon>
        <taxon>Artemisia</taxon>
    </lineage>
</organism>
<dbReference type="AlphaFoldDB" id="A0A2U1P265"/>
<dbReference type="Proteomes" id="UP000245207">
    <property type="component" value="Unassembled WGS sequence"/>
</dbReference>
<sequence length="69" mass="7691">MVPIERKSVTRPNISFIGNDATKSRSAKRDVRMDKNVSIEADDKNKDMASATTKATKDSFRLNMGIPSF</sequence>
<evidence type="ECO:0000313" key="2">
    <source>
        <dbReference type="Proteomes" id="UP000245207"/>
    </source>
</evidence>
<dbReference type="OrthoDB" id="1747900at2759"/>
<accession>A0A2U1P265</accession>
<evidence type="ECO:0000313" key="1">
    <source>
        <dbReference type="EMBL" id="PWA79849.1"/>
    </source>
</evidence>
<reference evidence="1 2" key="1">
    <citation type="journal article" date="2018" name="Mol. Plant">
        <title>The genome of Artemisia annua provides insight into the evolution of Asteraceae family and artemisinin biosynthesis.</title>
        <authorList>
            <person name="Shen Q."/>
            <person name="Zhang L."/>
            <person name="Liao Z."/>
            <person name="Wang S."/>
            <person name="Yan T."/>
            <person name="Shi P."/>
            <person name="Liu M."/>
            <person name="Fu X."/>
            <person name="Pan Q."/>
            <person name="Wang Y."/>
            <person name="Lv Z."/>
            <person name="Lu X."/>
            <person name="Zhang F."/>
            <person name="Jiang W."/>
            <person name="Ma Y."/>
            <person name="Chen M."/>
            <person name="Hao X."/>
            <person name="Li L."/>
            <person name="Tang Y."/>
            <person name="Lv G."/>
            <person name="Zhou Y."/>
            <person name="Sun X."/>
            <person name="Brodelius P.E."/>
            <person name="Rose J.K.C."/>
            <person name="Tang K."/>
        </authorList>
    </citation>
    <scope>NUCLEOTIDE SEQUENCE [LARGE SCALE GENOMIC DNA]</scope>
    <source>
        <strain evidence="2">cv. Huhao1</strain>
        <tissue evidence="1">Leaf</tissue>
    </source>
</reference>
<proteinExistence type="predicted"/>